<dbReference type="AlphaFoldDB" id="A0A1G1ZXD2"/>
<evidence type="ECO:0000313" key="1">
    <source>
        <dbReference type="EMBL" id="OGY69131.1"/>
    </source>
</evidence>
<reference evidence="1 2" key="1">
    <citation type="journal article" date="2016" name="Nat. Commun.">
        <title>Thousands of microbial genomes shed light on interconnected biogeochemical processes in an aquifer system.</title>
        <authorList>
            <person name="Anantharaman K."/>
            <person name="Brown C.T."/>
            <person name="Hug L.A."/>
            <person name="Sharon I."/>
            <person name="Castelle C.J."/>
            <person name="Probst A.J."/>
            <person name="Thomas B.C."/>
            <person name="Singh A."/>
            <person name="Wilkins M.J."/>
            <person name="Karaoz U."/>
            <person name="Brodie E.L."/>
            <person name="Williams K.H."/>
            <person name="Hubbard S.S."/>
            <person name="Banfield J.F."/>
        </authorList>
    </citation>
    <scope>NUCLEOTIDE SEQUENCE [LARGE SCALE GENOMIC DNA]</scope>
</reference>
<dbReference type="Proteomes" id="UP000176611">
    <property type="component" value="Unassembled WGS sequence"/>
</dbReference>
<evidence type="ECO:0000313" key="2">
    <source>
        <dbReference type="Proteomes" id="UP000176611"/>
    </source>
</evidence>
<protein>
    <submittedName>
        <fullName evidence="1">Uncharacterized protein</fullName>
    </submittedName>
</protein>
<gene>
    <name evidence="1" type="ORF">A2586_01915</name>
</gene>
<dbReference type="EMBL" id="MHJO01000019">
    <property type="protein sequence ID" value="OGY69131.1"/>
    <property type="molecule type" value="Genomic_DNA"/>
</dbReference>
<proteinExistence type="predicted"/>
<sequence length="124" mass="14157">MKPNLSSSKLNTKDVIVILSSLLEKKEFIKPAKYPNFSQKEARLLVDLIFFKPKDLLWRFILEEAFGDSSFGRMAFNGPSVRKVKFLHHLIETRFNGAAAARLAGFCHPKQAAYRLRKELACSL</sequence>
<comment type="caution">
    <text evidence="1">The sequence shown here is derived from an EMBL/GenBank/DDBJ whole genome shotgun (WGS) entry which is preliminary data.</text>
</comment>
<accession>A0A1G1ZXD2</accession>
<name>A0A1G1ZXD2_9BACT</name>
<organism evidence="1 2">
    <name type="scientific">Candidatus Harrisonbacteria bacterium RIFOXYD1_FULL_40_9</name>
    <dbReference type="NCBI Taxonomy" id="1798412"/>
    <lineage>
        <taxon>Bacteria</taxon>
        <taxon>Candidatus Harrisoniibacteriota</taxon>
    </lineage>
</organism>